<organism evidence="9 10">
    <name type="scientific">Monodelphis domestica</name>
    <name type="common">Gray short-tailed opossum</name>
    <dbReference type="NCBI Taxonomy" id="13616"/>
    <lineage>
        <taxon>Eukaryota</taxon>
        <taxon>Metazoa</taxon>
        <taxon>Chordata</taxon>
        <taxon>Craniata</taxon>
        <taxon>Vertebrata</taxon>
        <taxon>Euteleostomi</taxon>
        <taxon>Mammalia</taxon>
        <taxon>Metatheria</taxon>
        <taxon>Didelphimorphia</taxon>
        <taxon>Didelphidae</taxon>
        <taxon>Monodelphis</taxon>
    </lineage>
</organism>
<evidence type="ECO:0000313" key="10">
    <source>
        <dbReference type="Proteomes" id="UP000002280"/>
    </source>
</evidence>
<reference evidence="9 10" key="1">
    <citation type="journal article" date="2007" name="Nature">
        <title>Genome of the marsupial Monodelphis domestica reveals innovation in non-coding sequences.</title>
        <authorList>
            <person name="Mikkelsen T.S."/>
            <person name="Wakefield M.J."/>
            <person name="Aken B."/>
            <person name="Amemiya C.T."/>
            <person name="Chang J.L."/>
            <person name="Duke S."/>
            <person name="Garber M."/>
            <person name="Gentles A.J."/>
            <person name="Goodstadt L."/>
            <person name="Heger A."/>
            <person name="Jurka J."/>
            <person name="Kamal M."/>
            <person name="Mauceli E."/>
            <person name="Searle S.M."/>
            <person name="Sharpe T."/>
            <person name="Baker M.L."/>
            <person name="Batzer M.A."/>
            <person name="Benos P.V."/>
            <person name="Belov K."/>
            <person name="Clamp M."/>
            <person name="Cook A."/>
            <person name="Cuff J."/>
            <person name="Das R."/>
            <person name="Davidow L."/>
            <person name="Deakin J.E."/>
            <person name="Fazzari M.J."/>
            <person name="Glass J.L."/>
            <person name="Grabherr M."/>
            <person name="Greally J.M."/>
            <person name="Gu W."/>
            <person name="Hore T.A."/>
            <person name="Huttley G.A."/>
            <person name="Kleber M."/>
            <person name="Jirtle R.L."/>
            <person name="Koina E."/>
            <person name="Lee J.T."/>
            <person name="Mahony S."/>
            <person name="Marra M.A."/>
            <person name="Miller R.D."/>
            <person name="Nicholls R.D."/>
            <person name="Oda M."/>
            <person name="Papenfuss A.T."/>
            <person name="Parra Z.E."/>
            <person name="Pollock D.D."/>
            <person name="Ray D.A."/>
            <person name="Schein J.E."/>
            <person name="Speed T.P."/>
            <person name="Thompson K."/>
            <person name="VandeBerg J.L."/>
            <person name="Wade C.M."/>
            <person name="Walker J.A."/>
            <person name="Waters P.D."/>
            <person name="Webber C."/>
            <person name="Weidman J.R."/>
            <person name="Xie X."/>
            <person name="Zody M.C."/>
            <person name="Baldwin J."/>
            <person name="Abdouelleil A."/>
            <person name="Abdulkadir J."/>
            <person name="Abebe A."/>
            <person name="Abera B."/>
            <person name="Abreu J."/>
            <person name="Acer S.C."/>
            <person name="Aftuck L."/>
            <person name="Alexander A."/>
            <person name="An P."/>
            <person name="Anderson E."/>
            <person name="Anderson S."/>
            <person name="Arachi H."/>
            <person name="Azer M."/>
            <person name="Bachantsang P."/>
            <person name="Barry A."/>
            <person name="Bayul T."/>
            <person name="Berlin A."/>
            <person name="Bessette D."/>
            <person name="Bloom T."/>
            <person name="Bloom T."/>
            <person name="Boguslavskiy L."/>
            <person name="Bonnet C."/>
            <person name="Boukhgalter B."/>
            <person name="Bourzgui I."/>
            <person name="Brown A."/>
            <person name="Cahill P."/>
            <person name="Channer S."/>
            <person name="Cheshatsang Y."/>
            <person name="Chuda L."/>
            <person name="Citroen M."/>
            <person name="Collymore A."/>
            <person name="Cooke P."/>
            <person name="Costello M."/>
            <person name="D'Aco K."/>
            <person name="Daza R."/>
            <person name="De Haan G."/>
            <person name="DeGray S."/>
            <person name="DeMaso C."/>
            <person name="Dhargay N."/>
            <person name="Dooley K."/>
            <person name="Dooley E."/>
            <person name="Doricent M."/>
            <person name="Dorje P."/>
            <person name="Dorjee K."/>
            <person name="Dupes A."/>
            <person name="Elong R."/>
            <person name="Falk J."/>
            <person name="Farina A."/>
            <person name="Faro S."/>
            <person name="Ferguson D."/>
            <person name="Fisher S."/>
            <person name="Foley C.D."/>
            <person name="Franke A."/>
            <person name="Friedrich D."/>
            <person name="Gadbois L."/>
            <person name="Gearin G."/>
            <person name="Gearin C.R."/>
            <person name="Giannoukos G."/>
            <person name="Goode T."/>
            <person name="Graham J."/>
            <person name="Grandbois E."/>
            <person name="Grewal S."/>
            <person name="Gyaltsen K."/>
            <person name="Hafez N."/>
            <person name="Hagos B."/>
            <person name="Hall J."/>
            <person name="Henson C."/>
            <person name="Hollinger A."/>
            <person name="Honan T."/>
            <person name="Huard M.D."/>
            <person name="Hughes L."/>
            <person name="Hurhula B."/>
            <person name="Husby M.E."/>
            <person name="Kamat A."/>
            <person name="Kanga B."/>
            <person name="Kashin S."/>
            <person name="Khazanovich D."/>
            <person name="Kisner P."/>
            <person name="Lance K."/>
            <person name="Lara M."/>
            <person name="Lee W."/>
            <person name="Lennon N."/>
            <person name="Letendre F."/>
            <person name="LeVine R."/>
            <person name="Lipovsky A."/>
            <person name="Liu X."/>
            <person name="Liu J."/>
            <person name="Liu S."/>
            <person name="Lokyitsang T."/>
            <person name="Lokyitsang Y."/>
            <person name="Lubonja R."/>
            <person name="Lui A."/>
            <person name="MacDonald P."/>
            <person name="Magnisalis V."/>
            <person name="Maru K."/>
            <person name="Matthews C."/>
            <person name="McCusker W."/>
            <person name="McDonough S."/>
            <person name="Mehta T."/>
            <person name="Meldrim J."/>
            <person name="Meneus L."/>
            <person name="Mihai O."/>
            <person name="Mihalev A."/>
            <person name="Mihova T."/>
            <person name="Mittelman R."/>
            <person name="Mlenga V."/>
            <person name="Montmayeur A."/>
            <person name="Mulrain L."/>
            <person name="Navidi A."/>
            <person name="Naylor J."/>
            <person name="Negash T."/>
            <person name="Nguyen T."/>
            <person name="Nguyen N."/>
            <person name="Nicol R."/>
            <person name="Norbu C."/>
            <person name="Norbu N."/>
            <person name="Novod N."/>
            <person name="O'Neill B."/>
            <person name="Osman S."/>
            <person name="Markiewicz E."/>
            <person name="Oyono O.L."/>
            <person name="Patti C."/>
            <person name="Phunkhang P."/>
            <person name="Pierre F."/>
            <person name="Priest M."/>
            <person name="Raghuraman S."/>
            <person name="Rege F."/>
            <person name="Reyes R."/>
            <person name="Rise C."/>
            <person name="Rogov P."/>
            <person name="Ross K."/>
            <person name="Ryan E."/>
            <person name="Settipalli S."/>
            <person name="Shea T."/>
            <person name="Sherpa N."/>
            <person name="Shi L."/>
            <person name="Shih D."/>
            <person name="Sparrow T."/>
            <person name="Spaulding J."/>
            <person name="Stalker J."/>
            <person name="Stange-Thomann N."/>
            <person name="Stavropoulos S."/>
            <person name="Stone C."/>
            <person name="Strader C."/>
            <person name="Tesfaye S."/>
            <person name="Thomson T."/>
            <person name="Thoulutsang Y."/>
            <person name="Thoulutsang D."/>
            <person name="Topham K."/>
            <person name="Topping I."/>
            <person name="Tsamla T."/>
            <person name="Vassiliev H."/>
            <person name="Vo A."/>
            <person name="Wangchuk T."/>
            <person name="Wangdi T."/>
            <person name="Weiand M."/>
            <person name="Wilkinson J."/>
            <person name="Wilson A."/>
            <person name="Yadav S."/>
            <person name="Young G."/>
            <person name="Yu Q."/>
            <person name="Zembek L."/>
            <person name="Zhong D."/>
            <person name="Zimmer A."/>
            <person name="Zwirko Z."/>
            <person name="Jaffe D.B."/>
            <person name="Alvarez P."/>
            <person name="Brockman W."/>
            <person name="Butler J."/>
            <person name="Chin C."/>
            <person name="Gnerre S."/>
            <person name="MacCallum I."/>
            <person name="Graves J.A."/>
            <person name="Ponting C.P."/>
            <person name="Breen M."/>
            <person name="Samollow P.B."/>
            <person name="Lander E.S."/>
            <person name="Lindblad-Toh K."/>
        </authorList>
    </citation>
    <scope>NUCLEOTIDE SEQUENCE [LARGE SCALE GENOMIC DNA]</scope>
</reference>
<evidence type="ECO:0000256" key="6">
    <source>
        <dbReference type="SAM" id="MobiDB-lite"/>
    </source>
</evidence>
<proteinExistence type="inferred from homology"/>
<dbReference type="Proteomes" id="UP000002280">
    <property type="component" value="Chromosome 4"/>
</dbReference>
<evidence type="ECO:0000313" key="9">
    <source>
        <dbReference type="Ensembl" id="ENSMODP00000043935.1"/>
    </source>
</evidence>
<dbReference type="AlphaFoldDB" id="A0A5F8G8W7"/>
<feature type="transmembrane region" description="Helical" evidence="7">
    <location>
        <begin position="669"/>
        <end position="691"/>
    </location>
</feature>
<sequence>MQGLLAAQTQKQNKNRQQSPHPSCSGSQSRSWSHSPSTNPSPFPPRTYNRTEHFSNHHSSSHAQPHTHFHYSSNSNHQHSNSCPNRRKATGLAKRMAKKGLSPYRRKKRADRRAPVLKRKIPVLWSRGSSLHRDRDRLWGSHTVFNLESSRDSSRETPTDETPCWTGEQRFLGRTEAVIPGGQCRPMERPSEASQSRGSTWKGLLIITASILSCWSQPTSAQDLTVVPDPVYGRVGDTVTLNVLEYSGRALGYNWYYKSSAQDPDLTLLIQHNVQDGKLIPEDTRQKILTGGAQLTVYARPPKPTIISSNMAPVENKDTVSLACQAEGQILTYRWFMNESAPTGERIQLSLDNKTLTIKNITREDKGPYVCEIRIPVSMSDPFTVNVTYGPDTPMIVHTVDRFSIGAYIEFICSAESNPPAQFTWFQNGQKLSNSATLSTTVSLNHTGTYTCHASNSYTGLNSSKDKNIAIYEKLMKPNITINSTGIIMENETVVLMCNTENKDLPDIWWYFQNKKLILNDRMTLSQNNQTLTIMSMKREDNGAYQCKVWNPVFANISDLFNLAVIYGPEQITIFPKSVHGQIESTFNKNLTLECQASSQPLAQYTWQVNGSSISGNSGNTYTISEVSSEHAGTYTCMAMNNVTNATISTNITVRMIDKKALSLSGGPIAGIVIGVLAGVALIGALIYNLFIKISIEEYSITF</sequence>
<dbReference type="PANTHER" id="PTHR44337:SF20">
    <property type="entry name" value="CARCINOEMBRYONIC ANTIGEN-RELATED CELL ADHESION MOLECULE 5-RELATED"/>
    <property type="match status" value="1"/>
</dbReference>
<feature type="domain" description="Ig-like" evidence="8">
    <location>
        <begin position="391"/>
        <end position="470"/>
    </location>
</feature>
<evidence type="ECO:0000256" key="3">
    <source>
        <dbReference type="ARBA" id="ARBA00023180"/>
    </source>
</evidence>
<feature type="compositionally biased region" description="Basic residues" evidence="6">
    <location>
        <begin position="104"/>
        <end position="113"/>
    </location>
</feature>
<dbReference type="InterPro" id="IPR003598">
    <property type="entry name" value="Ig_sub2"/>
</dbReference>
<keyword evidence="10" id="KW-1185">Reference proteome</keyword>
<dbReference type="PANTHER" id="PTHR44337">
    <property type="entry name" value="CARCINOEMBRYONIC ANTIGEN-RELATED CELL ADHESION MOLECULE 8"/>
    <property type="match status" value="1"/>
</dbReference>
<name>A0A5F8G8W7_MONDO</name>
<keyword evidence="7" id="KW-0812">Transmembrane</keyword>
<dbReference type="SMART" id="SM00409">
    <property type="entry name" value="IG"/>
    <property type="match status" value="5"/>
</dbReference>
<dbReference type="Ensembl" id="ENSMODT00000062100.1">
    <property type="protein sequence ID" value="ENSMODP00000043935.1"/>
    <property type="gene ID" value="ENSMODG00000027441.2"/>
</dbReference>
<feature type="domain" description="Ig-like" evidence="8">
    <location>
        <begin position="478"/>
        <end position="558"/>
    </location>
</feature>
<dbReference type="FunFam" id="2.60.40.10:FF:000244">
    <property type="entry name" value="carcinoembryonic antigen-related cell adhesion molecule 16"/>
    <property type="match status" value="2"/>
</dbReference>
<feature type="region of interest" description="Disordered" evidence="6">
    <location>
        <begin position="1"/>
        <end position="113"/>
    </location>
</feature>
<evidence type="ECO:0000256" key="2">
    <source>
        <dbReference type="ARBA" id="ARBA00023157"/>
    </source>
</evidence>
<dbReference type="PROSITE" id="PS50835">
    <property type="entry name" value="IG_LIKE"/>
    <property type="match status" value="4"/>
</dbReference>
<accession>A0A5F8G8W7</accession>
<dbReference type="GeneTree" id="ENSGT01100000263479"/>
<keyword evidence="2" id="KW-1015">Disulfide bond</keyword>
<dbReference type="Gene3D" id="2.60.40.10">
    <property type="entry name" value="Immunoglobulins"/>
    <property type="match status" value="4"/>
</dbReference>
<dbReference type="SUPFAM" id="SSF48726">
    <property type="entry name" value="Immunoglobulin"/>
    <property type="match status" value="4"/>
</dbReference>
<dbReference type="SMART" id="SM00408">
    <property type="entry name" value="IGc2"/>
    <property type="match status" value="4"/>
</dbReference>
<evidence type="ECO:0000256" key="7">
    <source>
        <dbReference type="SAM" id="Phobius"/>
    </source>
</evidence>
<dbReference type="InterPro" id="IPR007110">
    <property type="entry name" value="Ig-like_dom"/>
</dbReference>
<dbReference type="CDD" id="cd00096">
    <property type="entry name" value="Ig"/>
    <property type="match status" value="1"/>
</dbReference>
<keyword evidence="7" id="KW-1133">Transmembrane helix</keyword>
<feature type="compositionally biased region" description="Low complexity" evidence="6">
    <location>
        <begin position="70"/>
        <end position="84"/>
    </location>
</feature>
<dbReference type="InterPro" id="IPR003599">
    <property type="entry name" value="Ig_sub"/>
</dbReference>
<evidence type="ECO:0000259" key="8">
    <source>
        <dbReference type="PROSITE" id="PS50835"/>
    </source>
</evidence>
<protein>
    <recommendedName>
        <fullName evidence="8">Ig-like domain-containing protein</fullName>
    </recommendedName>
</protein>
<dbReference type="InterPro" id="IPR036179">
    <property type="entry name" value="Ig-like_dom_sf"/>
</dbReference>
<dbReference type="Bgee" id="ENSMODG00000027441">
    <property type="expression patterns" value="Expressed in testis and 8 other cell types or tissues"/>
</dbReference>
<keyword evidence="3" id="KW-0325">Glycoprotein</keyword>
<dbReference type="Pfam" id="PF13927">
    <property type="entry name" value="Ig_3"/>
    <property type="match status" value="3"/>
</dbReference>
<keyword evidence="7" id="KW-0472">Membrane</keyword>
<feature type="domain" description="Ig-like" evidence="8">
    <location>
        <begin position="302"/>
        <end position="388"/>
    </location>
</feature>
<evidence type="ECO:0000256" key="5">
    <source>
        <dbReference type="ARBA" id="ARBA00038222"/>
    </source>
</evidence>
<dbReference type="InterPro" id="IPR052598">
    <property type="entry name" value="IgSF_CEA-related"/>
</dbReference>
<feature type="compositionally biased region" description="Polar residues" evidence="6">
    <location>
        <begin position="7"/>
        <end position="38"/>
    </location>
</feature>
<evidence type="ECO:0000256" key="4">
    <source>
        <dbReference type="ARBA" id="ARBA00023319"/>
    </source>
</evidence>
<feature type="domain" description="Ig-like" evidence="8">
    <location>
        <begin position="569"/>
        <end position="653"/>
    </location>
</feature>
<evidence type="ECO:0000256" key="1">
    <source>
        <dbReference type="ARBA" id="ARBA00022729"/>
    </source>
</evidence>
<dbReference type="InterPro" id="IPR013783">
    <property type="entry name" value="Ig-like_fold"/>
</dbReference>
<keyword evidence="1" id="KW-0732">Signal</keyword>
<reference evidence="9" key="2">
    <citation type="submission" date="2025-08" db="UniProtKB">
        <authorList>
            <consortium name="Ensembl"/>
        </authorList>
    </citation>
    <scope>IDENTIFICATION</scope>
</reference>
<comment type="similarity">
    <text evidence="5">Belongs to the immunoglobulin superfamily. CEA family.</text>
</comment>
<keyword evidence="4" id="KW-0393">Immunoglobulin domain</keyword>
<reference evidence="9" key="3">
    <citation type="submission" date="2025-09" db="UniProtKB">
        <authorList>
            <consortium name="Ensembl"/>
        </authorList>
    </citation>
    <scope>IDENTIFICATION</scope>
</reference>
<dbReference type="Pfam" id="PF13895">
    <property type="entry name" value="Ig_2"/>
    <property type="match status" value="1"/>
</dbReference>